<organism evidence="3 4">
    <name type="scientific">Durusdinium trenchii</name>
    <dbReference type="NCBI Taxonomy" id="1381693"/>
    <lineage>
        <taxon>Eukaryota</taxon>
        <taxon>Sar</taxon>
        <taxon>Alveolata</taxon>
        <taxon>Dinophyceae</taxon>
        <taxon>Suessiales</taxon>
        <taxon>Symbiodiniaceae</taxon>
        <taxon>Durusdinium</taxon>
    </lineage>
</organism>
<keyword evidence="1" id="KW-1133">Transmembrane helix</keyword>
<feature type="transmembrane region" description="Helical" evidence="1">
    <location>
        <begin position="80"/>
        <end position="98"/>
    </location>
</feature>
<evidence type="ECO:0000256" key="1">
    <source>
        <dbReference type="SAM" id="Phobius"/>
    </source>
</evidence>
<reference evidence="3 4" key="1">
    <citation type="submission" date="2024-02" db="EMBL/GenBank/DDBJ databases">
        <authorList>
            <person name="Chen Y."/>
            <person name="Shah S."/>
            <person name="Dougan E. K."/>
            <person name="Thang M."/>
            <person name="Chan C."/>
        </authorList>
    </citation>
    <scope>NUCLEOTIDE SEQUENCE [LARGE SCALE GENOMIC DNA]</scope>
</reference>
<proteinExistence type="predicted"/>
<accession>A0ABP0KUY6</accession>
<evidence type="ECO:0000313" key="3">
    <source>
        <dbReference type="EMBL" id="CAK9030214.1"/>
    </source>
</evidence>
<dbReference type="EMBL" id="CAXAMN010009946">
    <property type="protein sequence ID" value="CAK9030214.1"/>
    <property type="molecule type" value="Genomic_DNA"/>
</dbReference>
<feature type="transmembrane region" description="Helical" evidence="1">
    <location>
        <begin position="166"/>
        <end position="185"/>
    </location>
</feature>
<keyword evidence="2" id="KW-0732">Signal</keyword>
<feature type="transmembrane region" description="Helical" evidence="1">
    <location>
        <begin position="125"/>
        <end position="146"/>
    </location>
</feature>
<keyword evidence="1" id="KW-0472">Membrane</keyword>
<feature type="chain" id="PRO_5047435343" evidence="2">
    <location>
        <begin position="18"/>
        <end position="513"/>
    </location>
</feature>
<protein>
    <submittedName>
        <fullName evidence="3">Uncharacterized protein</fullName>
    </submittedName>
</protein>
<keyword evidence="1" id="KW-0812">Transmembrane</keyword>
<feature type="signal peptide" evidence="2">
    <location>
        <begin position="1"/>
        <end position="17"/>
    </location>
</feature>
<feature type="transmembrane region" description="Helical" evidence="1">
    <location>
        <begin position="216"/>
        <end position="238"/>
    </location>
</feature>
<gene>
    <name evidence="3" type="ORF">CCMP2556_LOCUS17787</name>
</gene>
<evidence type="ECO:0000313" key="4">
    <source>
        <dbReference type="Proteomes" id="UP001642484"/>
    </source>
</evidence>
<feature type="transmembrane region" description="Helical" evidence="1">
    <location>
        <begin position="436"/>
        <end position="458"/>
    </location>
</feature>
<keyword evidence="4" id="KW-1185">Reference proteome</keyword>
<evidence type="ECO:0000256" key="2">
    <source>
        <dbReference type="SAM" id="SignalP"/>
    </source>
</evidence>
<name>A0ABP0KUY6_9DINO</name>
<comment type="caution">
    <text evidence="3">The sequence shown here is derived from an EMBL/GenBank/DDBJ whole genome shotgun (WGS) entry which is preliminary data.</text>
</comment>
<sequence length="513" mass="56952">MWVWRFACLVAGAGSTGSPSEFVLIFVHLQPNRGWTMSGAARPSGGSYRGVASAAFEDKPGAIAPASPELVFEMRSIARFWLFLGFVGLTGYGSSVLLKNNRLEQDFDVSRSLKLVAVKLHKEKVFMQTVCGAILFGLADVLGQFVPSYHEKSNLQDGYKIGGWDWRYTVAVVTSACVFQVAILGRFYDYCDQRLGPATTWQTATVKMIKMQGAFILAYLPLAVFFFALLMCFIFVSFADSTENCGASALAGAPRNLGSSVLMAAQLWPGDYLHSMAFWPPSHLINYVLIQRWSPNFRPIFDGVVVLSWNAYVLAGGAKREAVGPTLFGAAPGATDKIGPSLDCSKYSAAALRQRIFGALGELAAKSKEGLIQFWYFICRTSGSSWKWLKHGCNWLRQHVLALVVFVFSSLCWLVAFVLYSIAFALLWILTGLRITLYWLLAIIKGAVMIFFSILDFIKKCMVVWWFLPDVETLCAGCYYCVLWPKEGQWPKQICGPAPAFNAWVSPFCPHCY</sequence>
<feature type="transmembrane region" description="Helical" evidence="1">
    <location>
        <begin position="400"/>
        <end position="430"/>
    </location>
</feature>
<dbReference type="Proteomes" id="UP001642484">
    <property type="component" value="Unassembled WGS sequence"/>
</dbReference>